<dbReference type="Proteomes" id="UP000034539">
    <property type="component" value="Unassembled WGS sequence"/>
</dbReference>
<protein>
    <submittedName>
        <fullName evidence="5">ParB-like protein partition protein</fullName>
    </submittedName>
</protein>
<dbReference type="EMBL" id="LBXN01000105">
    <property type="protein sequence ID" value="KKR30167.1"/>
    <property type="molecule type" value="Genomic_DNA"/>
</dbReference>
<evidence type="ECO:0000313" key="5">
    <source>
        <dbReference type="EMBL" id="KKR30167.1"/>
    </source>
</evidence>
<dbReference type="CDD" id="cd16393">
    <property type="entry name" value="SPO0J_N"/>
    <property type="match status" value="1"/>
</dbReference>
<dbReference type="Pfam" id="PF17762">
    <property type="entry name" value="HTH_ParB"/>
    <property type="match status" value="1"/>
</dbReference>
<evidence type="ECO:0000256" key="1">
    <source>
        <dbReference type="ARBA" id="ARBA00006295"/>
    </source>
</evidence>
<keyword evidence="3" id="KW-0238">DNA-binding</keyword>
<dbReference type="SMART" id="SM00470">
    <property type="entry name" value="ParB"/>
    <property type="match status" value="1"/>
</dbReference>
<dbReference type="InterPro" id="IPR003115">
    <property type="entry name" value="ParB_N"/>
</dbReference>
<dbReference type="InterPro" id="IPR004437">
    <property type="entry name" value="ParB/RepB/Spo0J"/>
</dbReference>
<evidence type="ECO:0000259" key="4">
    <source>
        <dbReference type="SMART" id="SM00470"/>
    </source>
</evidence>
<dbReference type="Gene3D" id="3.90.1530.30">
    <property type="match status" value="1"/>
</dbReference>
<dbReference type="InterPro" id="IPR036086">
    <property type="entry name" value="ParB/Sulfiredoxin_sf"/>
</dbReference>
<comment type="caution">
    <text evidence="5">The sequence shown here is derived from an EMBL/GenBank/DDBJ whole genome shotgun (WGS) entry which is preliminary data.</text>
</comment>
<reference evidence="5 6" key="1">
    <citation type="journal article" date="2015" name="Nature">
        <title>rRNA introns, odd ribosomes, and small enigmatic genomes across a large radiation of phyla.</title>
        <authorList>
            <person name="Brown C.T."/>
            <person name="Hug L.A."/>
            <person name="Thomas B.C."/>
            <person name="Sharon I."/>
            <person name="Castelle C.J."/>
            <person name="Singh A."/>
            <person name="Wilkins M.J."/>
            <person name="Williams K.H."/>
            <person name="Banfield J.F."/>
        </authorList>
    </citation>
    <scope>NUCLEOTIDE SEQUENCE [LARGE SCALE GENOMIC DNA]</scope>
</reference>
<evidence type="ECO:0000256" key="3">
    <source>
        <dbReference type="ARBA" id="ARBA00023125"/>
    </source>
</evidence>
<dbReference type="GO" id="GO:0007059">
    <property type="term" value="P:chromosome segregation"/>
    <property type="evidence" value="ECO:0007669"/>
    <property type="project" value="UniProtKB-KW"/>
</dbReference>
<evidence type="ECO:0000313" key="6">
    <source>
        <dbReference type="Proteomes" id="UP000034539"/>
    </source>
</evidence>
<evidence type="ECO:0000256" key="2">
    <source>
        <dbReference type="ARBA" id="ARBA00022829"/>
    </source>
</evidence>
<dbReference type="InterPro" id="IPR041468">
    <property type="entry name" value="HTH_ParB/Spo0J"/>
</dbReference>
<dbReference type="Pfam" id="PF02195">
    <property type="entry name" value="ParB_N"/>
    <property type="match status" value="1"/>
</dbReference>
<dbReference type="PANTHER" id="PTHR33375">
    <property type="entry name" value="CHROMOSOME-PARTITIONING PROTEIN PARB-RELATED"/>
    <property type="match status" value="1"/>
</dbReference>
<feature type="domain" description="ParB-like N-terminal" evidence="4">
    <location>
        <begin position="26"/>
        <end position="115"/>
    </location>
</feature>
<name>A0A0G0SX64_9BACT</name>
<keyword evidence="2" id="KW-0159">Chromosome partition</keyword>
<dbReference type="GO" id="GO:0005694">
    <property type="term" value="C:chromosome"/>
    <property type="evidence" value="ECO:0007669"/>
    <property type="project" value="TreeGrafter"/>
</dbReference>
<dbReference type="GO" id="GO:0003677">
    <property type="term" value="F:DNA binding"/>
    <property type="evidence" value="ECO:0007669"/>
    <property type="project" value="UniProtKB-KW"/>
</dbReference>
<sequence>MTRKSLGRGLEALIPDKEFFNEYPVINVDVDKITPGEHQPRKVFNSERLEGLVNSIKNQGVIQPILLKEENGGYKIIAGERRWRAAKSAGIKTIPALIKDVSHKEATELALIENIQREDLNPLEEAGAYKRLIEEYQLTQENLSARVGKNRATISNYLRLLNLPKEVKDLLVDEKITMGHARAIIGIKNAADQIIISKKIYETGMSVRKLEQLVQNWGRFSAR</sequence>
<dbReference type="Gene3D" id="1.10.10.2830">
    <property type="match status" value="1"/>
</dbReference>
<dbReference type="NCBIfam" id="TIGR00180">
    <property type="entry name" value="parB_part"/>
    <property type="match status" value="1"/>
</dbReference>
<accession>A0A0G0SX64</accession>
<dbReference type="FunFam" id="3.90.1530.30:FF:000001">
    <property type="entry name" value="Chromosome partitioning protein ParB"/>
    <property type="match status" value="1"/>
</dbReference>
<dbReference type="SUPFAM" id="SSF110849">
    <property type="entry name" value="ParB/Sulfiredoxin"/>
    <property type="match status" value="1"/>
</dbReference>
<organism evidence="5 6">
    <name type="scientific">Candidatus Gottesmanbacteria bacterium GW2011_GWC2_39_8</name>
    <dbReference type="NCBI Taxonomy" id="1618450"/>
    <lineage>
        <taxon>Bacteria</taxon>
        <taxon>Candidatus Gottesmaniibacteriota</taxon>
    </lineage>
</organism>
<proteinExistence type="inferred from homology"/>
<gene>
    <name evidence="5" type="ORF">UT63_C0105G0004</name>
</gene>
<dbReference type="AlphaFoldDB" id="A0A0G0SX64"/>
<dbReference type="InterPro" id="IPR050336">
    <property type="entry name" value="Chromosome_partition/occlusion"/>
</dbReference>
<dbReference type="PANTHER" id="PTHR33375:SF1">
    <property type="entry name" value="CHROMOSOME-PARTITIONING PROTEIN PARB-RELATED"/>
    <property type="match status" value="1"/>
</dbReference>
<comment type="similarity">
    <text evidence="1">Belongs to the ParB family.</text>
</comment>
<dbReference type="SUPFAM" id="SSF109709">
    <property type="entry name" value="KorB DNA-binding domain-like"/>
    <property type="match status" value="1"/>
</dbReference>
<dbReference type="GO" id="GO:0045881">
    <property type="term" value="P:positive regulation of sporulation resulting in formation of a cellular spore"/>
    <property type="evidence" value="ECO:0007669"/>
    <property type="project" value="TreeGrafter"/>
</dbReference>
<dbReference type="FunFam" id="1.10.10.2830:FF:000001">
    <property type="entry name" value="Chromosome partitioning protein ParB"/>
    <property type="match status" value="1"/>
</dbReference>